<organism evidence="2 3">
    <name type="scientific">Bulleidia extructa W1219</name>
    <dbReference type="NCBI Taxonomy" id="679192"/>
    <lineage>
        <taxon>Bacteria</taxon>
        <taxon>Bacillati</taxon>
        <taxon>Bacillota</taxon>
        <taxon>Erysipelotrichia</taxon>
        <taxon>Erysipelotrichales</taxon>
        <taxon>Erysipelotrichaceae</taxon>
        <taxon>Bulleidia</taxon>
    </lineage>
</organism>
<keyword evidence="1" id="KW-0472">Membrane</keyword>
<keyword evidence="1" id="KW-1133">Transmembrane helix</keyword>
<name>D2MLS5_9FIRM</name>
<protein>
    <submittedName>
        <fullName evidence="2">Uncharacterized protein</fullName>
    </submittedName>
</protein>
<evidence type="ECO:0000313" key="2">
    <source>
        <dbReference type="EMBL" id="EFC06484.1"/>
    </source>
</evidence>
<comment type="caution">
    <text evidence="2">The sequence shown here is derived from an EMBL/GenBank/DDBJ whole genome shotgun (WGS) entry which is preliminary data.</text>
</comment>
<accession>D2MLS5</accession>
<keyword evidence="3" id="KW-1185">Reference proteome</keyword>
<reference evidence="3" key="1">
    <citation type="submission" date="2009-12" db="EMBL/GenBank/DDBJ databases">
        <title>Sequence of Clostridiales genomosp. BVAB3 str. UPII9-5.</title>
        <authorList>
            <person name="Madupu R."/>
            <person name="Durkin A.S."/>
            <person name="Torralba M."/>
            <person name="Methe B."/>
            <person name="Sutton G.G."/>
            <person name="Strausberg R.L."/>
            <person name="Nelson K.E."/>
        </authorList>
    </citation>
    <scope>NUCLEOTIDE SEQUENCE [LARGE SCALE GENOMIC DNA]</scope>
    <source>
        <strain evidence="3">W1219</strain>
    </source>
</reference>
<evidence type="ECO:0000256" key="1">
    <source>
        <dbReference type="SAM" id="Phobius"/>
    </source>
</evidence>
<dbReference type="AlphaFoldDB" id="D2MLS5"/>
<evidence type="ECO:0000313" key="3">
    <source>
        <dbReference type="Proteomes" id="UP000005017"/>
    </source>
</evidence>
<dbReference type="RefSeq" id="WP_006626346.1">
    <property type="nucleotide sequence ID" value="NZ_ADFR01000001.1"/>
</dbReference>
<keyword evidence="1" id="KW-0812">Transmembrane</keyword>
<sequence>MKKSIGLGIILGFLLASLEIYIWQFRSLSISQVDGFFLTLMGGALVLWSDWFRRWVGRVWLVQGTMVMTSSIIGLLFIAYISYRSLQYSLVIFWLIWHFVEFGVVYIHVLFQKNREAHEH</sequence>
<gene>
    <name evidence="2" type="ORF">HMPREF9013_1430</name>
</gene>
<proteinExistence type="predicted"/>
<feature type="transmembrane region" description="Helical" evidence="1">
    <location>
        <begin position="28"/>
        <end position="48"/>
    </location>
</feature>
<dbReference type="Proteomes" id="UP000005017">
    <property type="component" value="Unassembled WGS sequence"/>
</dbReference>
<feature type="transmembrane region" description="Helical" evidence="1">
    <location>
        <begin position="88"/>
        <end position="111"/>
    </location>
</feature>
<dbReference type="STRING" id="679192.HMPREF9013_1430"/>
<feature type="transmembrane region" description="Helical" evidence="1">
    <location>
        <begin position="60"/>
        <end position="82"/>
    </location>
</feature>
<dbReference type="EMBL" id="ADFR01000001">
    <property type="protein sequence ID" value="EFC06484.1"/>
    <property type="molecule type" value="Genomic_DNA"/>
</dbReference>